<evidence type="ECO:0000256" key="2">
    <source>
        <dbReference type="PROSITE-ProRule" id="PRU00023"/>
    </source>
</evidence>
<dbReference type="InterPro" id="IPR002110">
    <property type="entry name" value="Ankyrin_rpt"/>
</dbReference>
<dbReference type="InterPro" id="IPR056884">
    <property type="entry name" value="NPHP3-like_N"/>
</dbReference>
<sequence length="1209" mass="134998">MSDPLSVAASVIAVLQLAATVTDHLRGIKNGAADRVKLRDELRNTTYLLEILRDRIEDAEDAMATLGSKKPMLVKSLAGPDNPLILFQRMLEDIITQLGPQHKLRHLSLPLAWPFTKKDIAEKLACLERLKSHFSLVMQTDLLQLAQSSHRIAQSSHGKIIDMKQKVDDSHLRHQEDQNQRIFLWLSTLPFREQHVAILESVQAGTGRWFINHETIHNWLEGKISMLWCPGLPGAGKTRLMSIVIDTLEHEPTSKNTLHTYIYCNYARRKEQTPAALLSSLLLQVLQLSTSETVPSEVLSLYDSHKKYSTRPTLKQLISILAKLTSAYETVFVVVDALDECAESEEDALLFLSTVRSLGSNVVILCSSRFSTTFEAYFASTKKVGIFARDEDIKLFLNSEIDQQPRLSKHVRADPDLKEEIIAFITGECQGMFLLAKLHLETLSPKINRKAVRLALRTLPTTLDDTYSEALQRIYDQPADTVELAEIVLLWVVCARQSLTIMQLQHMYATQELTGEVALEDDDLPDGEILTGACGGLITVDSESQTIHVIHYTVQQYFERTLGQKLMAARMSLTKVCLTYLALPNFSSGFCTSDTEMLQRLTECPFLDYAAKHWGSDMNIFDAGEILPDLKRLLSNPTVIEMTSQAWSLSSARNPSWSQEFPRECPALVLAAAFEIPVILRQMVADGHEIEGSGTDNETALIRAAAFGHAENVRVLLHLGAAVNAQDYMDETALQKAARNGHGSVIRVLIDGGADENNKASGNWTPLMSAVSSGNIDAVRMLVEAGAELMTETEWADSALSMAVRSGQEAIAGFLVDHGAVLPRGVAGRRAFIIASRRGLQRLVRRLTIDYEAVAGKPLQRQSSQIMSGLPESLEETPWERPFDSQTDAQASDEVSFGELMEQYDIKTGFYQRYKIMKLLGKGHFATVYLCSSKVTGVVFAVKILKTHKPLASSGFQGLRNEIQLLCELQKHHHPNLIRMVDLFADFEKNGICFVMSLAREGELFNAIIAKGKFTEAETRIIFNQLLSAIQFLHDRGWVHRDIKPENIFVLDKNLTIQLGDFGLAKQIHTESGLDELTTTLCGTPSYVAPEIIQHSQKRRYGFGVDIWSSGVVLYICLCGFPPFSDELYSKDSPYNLSQQIKMGRFDYPSPYWDPVGDPALDLIDRMLTVDTARRLSAPDCLSHPWMCDKPWTDPEGIAGRLKILHIAS</sequence>
<keyword evidence="3" id="KW-0547">Nucleotide-binding</keyword>
<dbReference type="Pfam" id="PF22939">
    <property type="entry name" value="WHD_GPIID"/>
    <property type="match status" value="1"/>
</dbReference>
<dbReference type="PANTHER" id="PTHR10039:SF15">
    <property type="entry name" value="NACHT DOMAIN-CONTAINING PROTEIN"/>
    <property type="match status" value="1"/>
</dbReference>
<feature type="binding site" evidence="3">
    <location>
        <position position="943"/>
    </location>
    <ligand>
        <name>ATP</name>
        <dbReference type="ChEBI" id="CHEBI:30616"/>
    </ligand>
</feature>
<dbReference type="InterPro" id="IPR017441">
    <property type="entry name" value="Protein_kinase_ATP_BS"/>
</dbReference>
<keyword evidence="7" id="KW-1185">Reference proteome</keyword>
<dbReference type="InterPro" id="IPR054471">
    <property type="entry name" value="GPIID_WHD"/>
</dbReference>
<keyword evidence="1" id="KW-0677">Repeat</keyword>
<dbReference type="PROSITE" id="PS50088">
    <property type="entry name" value="ANK_REPEAT"/>
    <property type="match status" value="3"/>
</dbReference>
<evidence type="ECO:0000256" key="4">
    <source>
        <dbReference type="SAM" id="Coils"/>
    </source>
</evidence>
<organism evidence="6 7">
    <name type="scientific">Aspergillus cavernicola</name>
    <dbReference type="NCBI Taxonomy" id="176166"/>
    <lineage>
        <taxon>Eukaryota</taxon>
        <taxon>Fungi</taxon>
        <taxon>Dikarya</taxon>
        <taxon>Ascomycota</taxon>
        <taxon>Pezizomycotina</taxon>
        <taxon>Eurotiomycetes</taxon>
        <taxon>Eurotiomycetidae</taxon>
        <taxon>Eurotiales</taxon>
        <taxon>Aspergillaceae</taxon>
        <taxon>Aspergillus</taxon>
        <taxon>Aspergillus subgen. Nidulantes</taxon>
    </lineage>
</organism>
<dbReference type="SUPFAM" id="SSF56112">
    <property type="entry name" value="Protein kinase-like (PK-like)"/>
    <property type="match status" value="1"/>
</dbReference>
<evidence type="ECO:0000313" key="6">
    <source>
        <dbReference type="EMBL" id="KAL2830282.1"/>
    </source>
</evidence>
<keyword evidence="2" id="KW-0040">ANK repeat</keyword>
<dbReference type="InterPro" id="IPR000719">
    <property type="entry name" value="Prot_kinase_dom"/>
</dbReference>
<name>A0ABR4IRR7_9EURO</name>
<proteinExistence type="predicted"/>
<dbReference type="InterPro" id="IPR027417">
    <property type="entry name" value="P-loop_NTPase"/>
</dbReference>
<dbReference type="PANTHER" id="PTHR10039">
    <property type="entry name" value="AMELOGENIN"/>
    <property type="match status" value="1"/>
</dbReference>
<reference evidence="6 7" key="1">
    <citation type="submission" date="2024-07" db="EMBL/GenBank/DDBJ databases">
        <title>Section-level genome sequencing and comparative genomics of Aspergillus sections Usti and Cavernicolus.</title>
        <authorList>
            <consortium name="Lawrence Berkeley National Laboratory"/>
            <person name="Nybo J.L."/>
            <person name="Vesth T.C."/>
            <person name="Theobald S."/>
            <person name="Frisvad J.C."/>
            <person name="Larsen T.O."/>
            <person name="Kjaerboelling I."/>
            <person name="Rothschild-Mancinelli K."/>
            <person name="Lyhne E.K."/>
            <person name="Kogle M.E."/>
            <person name="Barry K."/>
            <person name="Clum A."/>
            <person name="Na H."/>
            <person name="Ledsgaard L."/>
            <person name="Lin J."/>
            <person name="Lipzen A."/>
            <person name="Kuo A."/>
            <person name="Riley R."/>
            <person name="Mondo S."/>
            <person name="LaButti K."/>
            <person name="Haridas S."/>
            <person name="Pangalinan J."/>
            <person name="Salamov A.A."/>
            <person name="Simmons B.A."/>
            <person name="Magnuson J.K."/>
            <person name="Chen J."/>
            <person name="Drula E."/>
            <person name="Henrissat B."/>
            <person name="Wiebenga A."/>
            <person name="Lubbers R.J."/>
            <person name="Gomes A.C."/>
            <person name="Makela M.R."/>
            <person name="Stajich J."/>
            <person name="Grigoriev I.V."/>
            <person name="Mortensen U.H."/>
            <person name="De vries R.P."/>
            <person name="Baker S.E."/>
            <person name="Andersen M.R."/>
        </authorList>
    </citation>
    <scope>NUCLEOTIDE SEQUENCE [LARGE SCALE GENOMIC DNA]</scope>
    <source>
        <strain evidence="6 7">CBS 600.67</strain>
    </source>
</reference>
<dbReference type="Gene3D" id="1.25.40.20">
    <property type="entry name" value="Ankyrin repeat-containing domain"/>
    <property type="match status" value="1"/>
</dbReference>
<dbReference type="Pfam" id="PF24883">
    <property type="entry name" value="NPHP3_N"/>
    <property type="match status" value="1"/>
</dbReference>
<dbReference type="Pfam" id="PF00023">
    <property type="entry name" value="Ank"/>
    <property type="match status" value="1"/>
</dbReference>
<dbReference type="PROSITE" id="PS50011">
    <property type="entry name" value="PROTEIN_KINASE_DOM"/>
    <property type="match status" value="1"/>
</dbReference>
<keyword evidence="3" id="KW-0067">ATP-binding</keyword>
<dbReference type="InterPro" id="IPR011009">
    <property type="entry name" value="Kinase-like_dom_sf"/>
</dbReference>
<dbReference type="PROSITE" id="PS00107">
    <property type="entry name" value="PROTEIN_KINASE_ATP"/>
    <property type="match status" value="1"/>
</dbReference>
<dbReference type="Proteomes" id="UP001610335">
    <property type="component" value="Unassembled WGS sequence"/>
</dbReference>
<dbReference type="EMBL" id="JBFXLS010000013">
    <property type="protein sequence ID" value="KAL2830282.1"/>
    <property type="molecule type" value="Genomic_DNA"/>
</dbReference>
<accession>A0ABR4IRR7</accession>
<feature type="repeat" description="ANK" evidence="2">
    <location>
        <begin position="696"/>
        <end position="728"/>
    </location>
</feature>
<dbReference type="CDD" id="cd05117">
    <property type="entry name" value="STKc_CAMK"/>
    <property type="match status" value="1"/>
</dbReference>
<dbReference type="SMART" id="SM00248">
    <property type="entry name" value="ANK"/>
    <property type="match status" value="4"/>
</dbReference>
<dbReference type="SUPFAM" id="SSF48403">
    <property type="entry name" value="Ankyrin repeat"/>
    <property type="match status" value="1"/>
</dbReference>
<dbReference type="SMART" id="SM00220">
    <property type="entry name" value="S_TKc"/>
    <property type="match status" value="1"/>
</dbReference>
<gene>
    <name evidence="6" type="ORF">BDW59DRAFT_141367</name>
</gene>
<dbReference type="Pfam" id="PF00069">
    <property type="entry name" value="Pkinase"/>
    <property type="match status" value="1"/>
</dbReference>
<feature type="repeat" description="ANK" evidence="2">
    <location>
        <begin position="729"/>
        <end position="761"/>
    </location>
</feature>
<evidence type="ECO:0000256" key="3">
    <source>
        <dbReference type="PROSITE-ProRule" id="PRU10141"/>
    </source>
</evidence>
<dbReference type="Gene3D" id="1.10.510.10">
    <property type="entry name" value="Transferase(Phosphotransferase) domain 1"/>
    <property type="match status" value="1"/>
</dbReference>
<evidence type="ECO:0000256" key="1">
    <source>
        <dbReference type="ARBA" id="ARBA00022737"/>
    </source>
</evidence>
<dbReference type="PROSITE" id="PS50297">
    <property type="entry name" value="ANK_REP_REGION"/>
    <property type="match status" value="3"/>
</dbReference>
<comment type="caution">
    <text evidence="6">The sequence shown here is derived from an EMBL/GenBank/DDBJ whole genome shotgun (WGS) entry which is preliminary data.</text>
</comment>
<dbReference type="SUPFAM" id="SSF52540">
    <property type="entry name" value="P-loop containing nucleoside triphosphate hydrolases"/>
    <property type="match status" value="1"/>
</dbReference>
<dbReference type="Pfam" id="PF12796">
    <property type="entry name" value="Ank_2"/>
    <property type="match status" value="1"/>
</dbReference>
<evidence type="ECO:0000313" key="7">
    <source>
        <dbReference type="Proteomes" id="UP001610335"/>
    </source>
</evidence>
<protein>
    <recommendedName>
        <fullName evidence="5">Protein kinase domain-containing protein</fullName>
    </recommendedName>
</protein>
<evidence type="ECO:0000259" key="5">
    <source>
        <dbReference type="PROSITE" id="PS50011"/>
    </source>
</evidence>
<feature type="domain" description="Protein kinase" evidence="5">
    <location>
        <begin position="914"/>
        <end position="1187"/>
    </location>
</feature>
<dbReference type="InterPro" id="IPR036770">
    <property type="entry name" value="Ankyrin_rpt-contain_sf"/>
</dbReference>
<feature type="coiled-coil region" evidence="4">
    <location>
        <begin position="42"/>
        <end position="69"/>
    </location>
</feature>
<feature type="repeat" description="ANK" evidence="2">
    <location>
        <begin position="762"/>
        <end position="794"/>
    </location>
</feature>
<dbReference type="Gene3D" id="3.40.50.300">
    <property type="entry name" value="P-loop containing nucleotide triphosphate hydrolases"/>
    <property type="match status" value="1"/>
</dbReference>
<keyword evidence="4" id="KW-0175">Coiled coil</keyword>